<keyword evidence="15" id="KW-0175">Coiled coil</keyword>
<evidence type="ECO:0000256" key="9">
    <source>
        <dbReference type="ARBA" id="ARBA00022989"/>
    </source>
</evidence>
<keyword evidence="8" id="KW-0106">Calcium</keyword>
<accession>A0A0D2LQ14</accession>
<evidence type="ECO:0000256" key="14">
    <source>
        <dbReference type="ARBA" id="ARBA00036634"/>
    </source>
</evidence>
<keyword evidence="20" id="KW-1185">Reference proteome</keyword>
<dbReference type="OrthoDB" id="278338at2759"/>
<evidence type="ECO:0000256" key="17">
    <source>
        <dbReference type="SAM" id="Phobius"/>
    </source>
</evidence>
<dbReference type="GO" id="GO:0015292">
    <property type="term" value="F:uniporter activity"/>
    <property type="evidence" value="ECO:0007669"/>
    <property type="project" value="TreeGrafter"/>
</dbReference>
<feature type="coiled-coil region" evidence="15">
    <location>
        <begin position="191"/>
        <end position="218"/>
    </location>
</feature>
<keyword evidence="10" id="KW-0406">Ion transport</keyword>
<keyword evidence="5" id="KW-0107">Calcium channel</keyword>
<evidence type="ECO:0000256" key="5">
    <source>
        <dbReference type="ARBA" id="ARBA00022673"/>
    </source>
</evidence>
<keyword evidence="11" id="KW-0496">Mitochondrion</keyword>
<dbReference type="RefSeq" id="XP_013892854.1">
    <property type="nucleotide sequence ID" value="XM_014037400.1"/>
</dbReference>
<feature type="region of interest" description="Disordered" evidence="16">
    <location>
        <begin position="37"/>
        <end position="75"/>
    </location>
</feature>
<comment type="catalytic activity">
    <reaction evidence="14">
        <text>Ca(2+)(in) = Ca(2+)(out)</text>
        <dbReference type="Rhea" id="RHEA:29671"/>
        <dbReference type="ChEBI" id="CHEBI:29108"/>
    </reaction>
</comment>
<evidence type="ECO:0000256" key="1">
    <source>
        <dbReference type="ARBA" id="ARBA00004448"/>
    </source>
</evidence>
<evidence type="ECO:0000256" key="12">
    <source>
        <dbReference type="ARBA" id="ARBA00023136"/>
    </source>
</evidence>
<dbReference type="EMBL" id="KK104492">
    <property type="protein sequence ID" value="KIY93834.1"/>
    <property type="molecule type" value="Genomic_DNA"/>
</dbReference>
<evidence type="ECO:0000256" key="16">
    <source>
        <dbReference type="SAM" id="MobiDB-lite"/>
    </source>
</evidence>
<dbReference type="InterPro" id="IPR006769">
    <property type="entry name" value="MCU_C"/>
</dbReference>
<sequence>MRRDCGARGPLREPGPRPHASGAAELFRRRQAKALAGSGSTAVAGCTTGHSSGSQGREAGLSAPGGAGGNAADSDAEAEERANALMRAGVVLRLNSVVYLRPEEIAEMVYRPGFGVQGRPGGGEHAIAVRAPPLPAADRVGGGKEGAGPCKAPRGGRRGQQQLQEAGVPPEAARPPWCPPAFRRQVVPTDPAEARQRLEEAERKLAEMDAQHRAIQRAATRWPRFWLNVGCVGLLGQLVGFVYLTYWELSWDVMEPIAYMLSLTYSWLAYVYFISKGTELDYGPFMKFWTGQQLRKKMEERGFSLDRYQSLSRQIERYRRYLAAQAAAERAGHKL</sequence>
<keyword evidence="3" id="KW-0813">Transport</keyword>
<evidence type="ECO:0000256" key="7">
    <source>
        <dbReference type="ARBA" id="ARBA00022792"/>
    </source>
</evidence>
<feature type="domain" description="Calcium uniporter protein C-terminal" evidence="18">
    <location>
        <begin position="192"/>
        <end position="311"/>
    </location>
</feature>
<comment type="subcellular location">
    <subcellularLocation>
        <location evidence="1">Mitochondrion inner membrane</location>
        <topology evidence="1">Multi-pass membrane protein</topology>
    </subcellularLocation>
</comment>
<evidence type="ECO:0000256" key="6">
    <source>
        <dbReference type="ARBA" id="ARBA00022692"/>
    </source>
</evidence>
<keyword evidence="9 17" id="KW-1133">Transmembrane helix</keyword>
<evidence type="ECO:0000256" key="11">
    <source>
        <dbReference type="ARBA" id="ARBA00023128"/>
    </source>
</evidence>
<keyword evidence="6 17" id="KW-0812">Transmembrane</keyword>
<organism evidence="19 20">
    <name type="scientific">Monoraphidium neglectum</name>
    <dbReference type="NCBI Taxonomy" id="145388"/>
    <lineage>
        <taxon>Eukaryota</taxon>
        <taxon>Viridiplantae</taxon>
        <taxon>Chlorophyta</taxon>
        <taxon>core chlorophytes</taxon>
        <taxon>Chlorophyceae</taxon>
        <taxon>CS clade</taxon>
        <taxon>Sphaeropleales</taxon>
        <taxon>Selenastraceae</taxon>
        <taxon>Monoraphidium</taxon>
    </lineage>
</organism>
<dbReference type="GO" id="GO:0036444">
    <property type="term" value="P:calcium import into the mitochondrion"/>
    <property type="evidence" value="ECO:0007669"/>
    <property type="project" value="UniProtKB-ARBA"/>
</dbReference>
<evidence type="ECO:0000256" key="8">
    <source>
        <dbReference type="ARBA" id="ARBA00022837"/>
    </source>
</evidence>
<evidence type="ECO:0000256" key="10">
    <source>
        <dbReference type="ARBA" id="ARBA00023065"/>
    </source>
</evidence>
<gene>
    <name evidence="19" type="ORF">MNEG_14127</name>
</gene>
<protein>
    <recommendedName>
        <fullName evidence="18">Calcium uniporter protein C-terminal domain-containing protein</fullName>
    </recommendedName>
</protein>
<comment type="similarity">
    <text evidence="2">Belongs to the MCU (TC 1.A.77) family.</text>
</comment>
<dbReference type="Proteomes" id="UP000054498">
    <property type="component" value="Unassembled WGS sequence"/>
</dbReference>
<keyword evidence="7" id="KW-0999">Mitochondrion inner membrane</keyword>
<keyword evidence="4" id="KW-0109">Calcium transport</keyword>
<evidence type="ECO:0000256" key="4">
    <source>
        <dbReference type="ARBA" id="ARBA00022568"/>
    </source>
</evidence>
<dbReference type="GeneID" id="25731658"/>
<feature type="compositionally biased region" description="Basic and acidic residues" evidence="16">
    <location>
        <begin position="1"/>
        <end position="16"/>
    </location>
</feature>
<dbReference type="GO" id="GO:0051560">
    <property type="term" value="P:mitochondrial calcium ion homeostasis"/>
    <property type="evidence" value="ECO:0007669"/>
    <property type="project" value="InterPro"/>
</dbReference>
<proteinExistence type="inferred from homology"/>
<dbReference type="InterPro" id="IPR039055">
    <property type="entry name" value="MCU_fam"/>
</dbReference>
<evidence type="ECO:0000256" key="15">
    <source>
        <dbReference type="SAM" id="Coils"/>
    </source>
</evidence>
<feature type="region of interest" description="Disordered" evidence="16">
    <location>
        <begin position="134"/>
        <end position="184"/>
    </location>
</feature>
<feature type="transmembrane region" description="Helical" evidence="17">
    <location>
        <begin position="256"/>
        <end position="274"/>
    </location>
</feature>
<feature type="transmembrane region" description="Helical" evidence="17">
    <location>
        <begin position="225"/>
        <end position="244"/>
    </location>
</feature>
<dbReference type="AlphaFoldDB" id="A0A0D2LQ14"/>
<evidence type="ECO:0000256" key="13">
    <source>
        <dbReference type="ARBA" id="ARBA00023303"/>
    </source>
</evidence>
<feature type="region of interest" description="Disordered" evidence="16">
    <location>
        <begin position="1"/>
        <end position="23"/>
    </location>
</feature>
<evidence type="ECO:0000256" key="2">
    <source>
        <dbReference type="ARBA" id="ARBA00005653"/>
    </source>
</evidence>
<dbReference type="Pfam" id="PF04678">
    <property type="entry name" value="MCU"/>
    <property type="match status" value="1"/>
</dbReference>
<evidence type="ECO:0000256" key="3">
    <source>
        <dbReference type="ARBA" id="ARBA00022448"/>
    </source>
</evidence>
<dbReference type="PANTHER" id="PTHR13462:SF10">
    <property type="entry name" value="CALCIUM UNIPORTER PROTEIN, MITOCHONDRIAL"/>
    <property type="match status" value="1"/>
</dbReference>
<dbReference type="KEGG" id="mng:MNEG_14127"/>
<keyword evidence="13" id="KW-0407">Ion channel</keyword>
<keyword evidence="12 17" id="KW-0472">Membrane</keyword>
<evidence type="ECO:0000313" key="19">
    <source>
        <dbReference type="EMBL" id="KIY93834.1"/>
    </source>
</evidence>
<reference evidence="19 20" key="1">
    <citation type="journal article" date="2013" name="BMC Genomics">
        <title>Reconstruction of the lipid metabolism for the microalga Monoraphidium neglectum from its genome sequence reveals characteristics suitable for biofuel production.</title>
        <authorList>
            <person name="Bogen C."/>
            <person name="Al-Dilaimi A."/>
            <person name="Albersmeier A."/>
            <person name="Wichmann J."/>
            <person name="Grundmann M."/>
            <person name="Rupp O."/>
            <person name="Lauersen K.J."/>
            <person name="Blifernez-Klassen O."/>
            <person name="Kalinowski J."/>
            <person name="Goesmann A."/>
            <person name="Mussgnug J.H."/>
            <person name="Kruse O."/>
        </authorList>
    </citation>
    <scope>NUCLEOTIDE SEQUENCE [LARGE SCALE GENOMIC DNA]</scope>
    <source>
        <strain evidence="19 20">SAG 48.87</strain>
    </source>
</reference>
<dbReference type="GO" id="GO:1990246">
    <property type="term" value="C:uniplex complex"/>
    <property type="evidence" value="ECO:0007669"/>
    <property type="project" value="TreeGrafter"/>
</dbReference>
<evidence type="ECO:0000313" key="20">
    <source>
        <dbReference type="Proteomes" id="UP000054498"/>
    </source>
</evidence>
<dbReference type="PANTHER" id="PTHR13462">
    <property type="entry name" value="CALCIUM UNIPORTER PROTEIN, MITOCHONDRIAL"/>
    <property type="match status" value="1"/>
</dbReference>
<dbReference type="GO" id="GO:0005262">
    <property type="term" value="F:calcium channel activity"/>
    <property type="evidence" value="ECO:0007669"/>
    <property type="project" value="UniProtKB-KW"/>
</dbReference>
<name>A0A0D2LQ14_9CHLO</name>
<evidence type="ECO:0000259" key="18">
    <source>
        <dbReference type="Pfam" id="PF04678"/>
    </source>
</evidence>
<dbReference type="STRING" id="145388.A0A0D2LQ14"/>